<dbReference type="Pfam" id="PF16916">
    <property type="entry name" value="ZT_dimer"/>
    <property type="match status" value="1"/>
</dbReference>
<dbReference type="Gene3D" id="1.20.1510.10">
    <property type="entry name" value="Cation efflux protein transmembrane domain"/>
    <property type="match status" value="1"/>
</dbReference>
<feature type="transmembrane region" description="Helical" evidence="7">
    <location>
        <begin position="154"/>
        <end position="176"/>
    </location>
</feature>
<dbReference type="Gene3D" id="3.30.70.1350">
    <property type="entry name" value="Cation efflux protein, cytoplasmic domain"/>
    <property type="match status" value="1"/>
</dbReference>
<evidence type="ECO:0000256" key="3">
    <source>
        <dbReference type="ARBA" id="ARBA00022448"/>
    </source>
</evidence>
<dbReference type="GO" id="GO:0005886">
    <property type="term" value="C:plasma membrane"/>
    <property type="evidence" value="ECO:0007669"/>
    <property type="project" value="TreeGrafter"/>
</dbReference>
<evidence type="ECO:0000256" key="4">
    <source>
        <dbReference type="ARBA" id="ARBA00022692"/>
    </source>
</evidence>
<dbReference type="InterPro" id="IPR027469">
    <property type="entry name" value="Cation_efflux_TMD_sf"/>
</dbReference>
<feature type="transmembrane region" description="Helical" evidence="7">
    <location>
        <begin position="46"/>
        <end position="63"/>
    </location>
</feature>
<organism evidence="10 11">
    <name type="scientific">Georhizobium profundi</name>
    <dbReference type="NCBI Taxonomy" id="2341112"/>
    <lineage>
        <taxon>Bacteria</taxon>
        <taxon>Pseudomonadati</taxon>
        <taxon>Pseudomonadota</taxon>
        <taxon>Alphaproteobacteria</taxon>
        <taxon>Hyphomicrobiales</taxon>
        <taxon>Rhizobiaceae</taxon>
        <taxon>Georhizobium</taxon>
    </lineage>
</organism>
<gene>
    <name evidence="10" type="ORF">D5400_07470</name>
</gene>
<dbReference type="InterPro" id="IPR050291">
    <property type="entry name" value="CDF_Transporter"/>
</dbReference>
<accession>A0A3Q8XPG1</accession>
<proteinExistence type="inferred from homology"/>
<dbReference type="SUPFAM" id="SSF161111">
    <property type="entry name" value="Cation efflux protein transmembrane domain-like"/>
    <property type="match status" value="1"/>
</dbReference>
<evidence type="ECO:0000313" key="11">
    <source>
        <dbReference type="Proteomes" id="UP000268192"/>
    </source>
</evidence>
<evidence type="ECO:0000256" key="1">
    <source>
        <dbReference type="ARBA" id="ARBA00004141"/>
    </source>
</evidence>
<dbReference type="RefSeq" id="WP_126009104.1">
    <property type="nucleotide sequence ID" value="NZ_CP032509.1"/>
</dbReference>
<dbReference type="InterPro" id="IPR002524">
    <property type="entry name" value="Cation_efflux"/>
</dbReference>
<dbReference type="Proteomes" id="UP000268192">
    <property type="component" value="Chromosome"/>
</dbReference>
<dbReference type="InterPro" id="IPR036837">
    <property type="entry name" value="Cation_efflux_CTD_sf"/>
</dbReference>
<name>A0A3Q8XPG1_9HYPH</name>
<dbReference type="PANTHER" id="PTHR43840:SF15">
    <property type="entry name" value="MITOCHONDRIAL METAL TRANSPORTER 1-RELATED"/>
    <property type="match status" value="1"/>
</dbReference>
<dbReference type="OrthoDB" id="9806522at2"/>
<evidence type="ECO:0000256" key="2">
    <source>
        <dbReference type="ARBA" id="ARBA00008114"/>
    </source>
</evidence>
<keyword evidence="6 7" id="KW-0472">Membrane</keyword>
<feature type="domain" description="Cation efflux protein transmembrane" evidence="8">
    <location>
        <begin position="16"/>
        <end position="207"/>
    </location>
</feature>
<dbReference type="GO" id="GO:0015093">
    <property type="term" value="F:ferrous iron transmembrane transporter activity"/>
    <property type="evidence" value="ECO:0007669"/>
    <property type="project" value="TreeGrafter"/>
</dbReference>
<evidence type="ECO:0000313" key="10">
    <source>
        <dbReference type="EMBL" id="AZN71132.1"/>
    </source>
</evidence>
<sequence length="303" mass="31892">MVPSNSVRVRQLAFWSIPIALVVTGMKLVAWWVTGSVALLSDGLESIVNIIAALIAFYAVSYAHKPADADHPFGHHKAEYFSAVIEGVLIVVAAIAIMQQAIPALFEPQLPEAAGLGLTINLAAAAINAAWAYILIREGRAYRSPALVADGHHIVSDVVTSVGVFIGLVAALVTGFAILDPLLAIIVAINILFQGWKVISASVGGLMDRAVDAQDDALIRAAIADHAAGSVNVHDLKTRQAGPATFVDFHMVVPAEMTVAASHVICDRIEDAIRAAVPGARIAIHVEPEGVKAHGVRVMPQQS</sequence>
<feature type="transmembrane region" description="Helical" evidence="7">
    <location>
        <begin position="83"/>
        <end position="102"/>
    </location>
</feature>
<feature type="transmembrane region" description="Helical" evidence="7">
    <location>
        <begin position="12"/>
        <end position="34"/>
    </location>
</feature>
<feature type="transmembrane region" description="Helical" evidence="7">
    <location>
        <begin position="114"/>
        <end position="134"/>
    </location>
</feature>
<keyword evidence="3" id="KW-0813">Transport</keyword>
<dbReference type="SUPFAM" id="SSF160240">
    <property type="entry name" value="Cation efflux protein cytoplasmic domain-like"/>
    <property type="match status" value="1"/>
</dbReference>
<feature type="domain" description="Cation efflux protein cytoplasmic" evidence="9">
    <location>
        <begin position="217"/>
        <end position="289"/>
    </location>
</feature>
<dbReference type="GO" id="GO:0006882">
    <property type="term" value="P:intracellular zinc ion homeostasis"/>
    <property type="evidence" value="ECO:0007669"/>
    <property type="project" value="TreeGrafter"/>
</dbReference>
<reference evidence="10 11" key="1">
    <citation type="submission" date="2018-09" db="EMBL/GenBank/DDBJ databases">
        <title>Marinorhizobium profundi gen. nov., sp. nov., isolated from a deep-sea sediment sample from the New Britain Trench and proposal of Marinorhizobiaceae fam. nov. in the order Rhizobiales of the class Alphaproteobacteria.</title>
        <authorList>
            <person name="Cao J."/>
        </authorList>
    </citation>
    <scope>NUCLEOTIDE SEQUENCE [LARGE SCALE GENOMIC DNA]</scope>
    <source>
        <strain evidence="10 11">WS11</strain>
    </source>
</reference>
<evidence type="ECO:0000256" key="6">
    <source>
        <dbReference type="ARBA" id="ARBA00023136"/>
    </source>
</evidence>
<keyword evidence="4 7" id="KW-0812">Transmembrane</keyword>
<dbReference type="InterPro" id="IPR058533">
    <property type="entry name" value="Cation_efflux_TM"/>
</dbReference>
<comment type="subcellular location">
    <subcellularLocation>
        <location evidence="1">Membrane</location>
        <topology evidence="1">Multi-pass membrane protein</topology>
    </subcellularLocation>
</comment>
<dbReference type="KEGG" id="abaw:D5400_07470"/>
<dbReference type="NCBIfam" id="TIGR01297">
    <property type="entry name" value="CDF"/>
    <property type="match status" value="1"/>
</dbReference>
<dbReference type="Pfam" id="PF01545">
    <property type="entry name" value="Cation_efflux"/>
    <property type="match status" value="1"/>
</dbReference>
<keyword evidence="11" id="KW-1185">Reference proteome</keyword>
<comment type="similarity">
    <text evidence="2">Belongs to the cation diffusion facilitator (CDF) transporter (TC 2.A.4) family.</text>
</comment>
<dbReference type="GO" id="GO:0015086">
    <property type="term" value="F:cadmium ion transmembrane transporter activity"/>
    <property type="evidence" value="ECO:0007669"/>
    <property type="project" value="TreeGrafter"/>
</dbReference>
<evidence type="ECO:0000256" key="7">
    <source>
        <dbReference type="SAM" id="Phobius"/>
    </source>
</evidence>
<evidence type="ECO:0000259" key="9">
    <source>
        <dbReference type="Pfam" id="PF16916"/>
    </source>
</evidence>
<protein>
    <submittedName>
        <fullName evidence="10">Cation transporter</fullName>
    </submittedName>
</protein>
<dbReference type="PANTHER" id="PTHR43840">
    <property type="entry name" value="MITOCHONDRIAL METAL TRANSPORTER 1-RELATED"/>
    <property type="match status" value="1"/>
</dbReference>
<evidence type="ECO:0000256" key="5">
    <source>
        <dbReference type="ARBA" id="ARBA00022989"/>
    </source>
</evidence>
<feature type="transmembrane region" description="Helical" evidence="7">
    <location>
        <begin position="182"/>
        <end position="199"/>
    </location>
</feature>
<dbReference type="AlphaFoldDB" id="A0A3Q8XPG1"/>
<dbReference type="GO" id="GO:0015341">
    <property type="term" value="F:zinc efflux antiporter activity"/>
    <property type="evidence" value="ECO:0007669"/>
    <property type="project" value="TreeGrafter"/>
</dbReference>
<keyword evidence="5 7" id="KW-1133">Transmembrane helix</keyword>
<dbReference type="InterPro" id="IPR027470">
    <property type="entry name" value="Cation_efflux_CTD"/>
</dbReference>
<evidence type="ECO:0000259" key="8">
    <source>
        <dbReference type="Pfam" id="PF01545"/>
    </source>
</evidence>
<dbReference type="EMBL" id="CP032509">
    <property type="protein sequence ID" value="AZN71132.1"/>
    <property type="molecule type" value="Genomic_DNA"/>
</dbReference>